<keyword evidence="10" id="KW-1185">Reference proteome</keyword>
<dbReference type="EMBL" id="JAMQGP010000006">
    <property type="protein sequence ID" value="MCM2680390.1"/>
    <property type="molecule type" value="Genomic_DNA"/>
</dbReference>
<dbReference type="Pfam" id="PF02321">
    <property type="entry name" value="OEP"/>
    <property type="match status" value="2"/>
</dbReference>
<evidence type="ECO:0000256" key="2">
    <source>
        <dbReference type="ARBA" id="ARBA00007613"/>
    </source>
</evidence>
<dbReference type="GO" id="GO:1990281">
    <property type="term" value="C:efflux pump complex"/>
    <property type="evidence" value="ECO:0007669"/>
    <property type="project" value="TreeGrafter"/>
</dbReference>
<proteinExistence type="inferred from homology"/>
<evidence type="ECO:0000256" key="1">
    <source>
        <dbReference type="ARBA" id="ARBA00004442"/>
    </source>
</evidence>
<keyword evidence="3" id="KW-0813">Transport</keyword>
<dbReference type="InterPro" id="IPR003423">
    <property type="entry name" value="OMP_efflux"/>
</dbReference>
<keyword evidence="4" id="KW-1134">Transmembrane beta strand</keyword>
<evidence type="ECO:0000313" key="9">
    <source>
        <dbReference type="EMBL" id="MCM2680390.1"/>
    </source>
</evidence>
<evidence type="ECO:0000256" key="5">
    <source>
        <dbReference type="ARBA" id="ARBA00022692"/>
    </source>
</evidence>
<evidence type="ECO:0000256" key="3">
    <source>
        <dbReference type="ARBA" id="ARBA00022448"/>
    </source>
</evidence>
<comment type="caution">
    <text evidence="9">The sequence shown here is derived from an EMBL/GenBank/DDBJ whole genome shotgun (WGS) entry which is preliminary data.</text>
</comment>
<name>A0AA41W7L0_9GAMM</name>
<dbReference type="InterPro" id="IPR058622">
    <property type="entry name" value="TolC"/>
</dbReference>
<dbReference type="SUPFAM" id="SSF56954">
    <property type="entry name" value="Outer membrane efflux proteins (OEP)"/>
    <property type="match status" value="1"/>
</dbReference>
<organism evidence="9 10">
    <name type="scientific">Echinimonas agarilytica</name>
    <dbReference type="NCBI Taxonomy" id="1215918"/>
    <lineage>
        <taxon>Bacteria</taxon>
        <taxon>Pseudomonadati</taxon>
        <taxon>Pseudomonadota</taxon>
        <taxon>Gammaproteobacteria</taxon>
        <taxon>Alteromonadales</taxon>
        <taxon>Echinimonadaceae</taxon>
        <taxon>Echinimonas</taxon>
    </lineage>
</organism>
<protein>
    <submittedName>
        <fullName evidence="9">Outer membrane channel protein TolC</fullName>
    </submittedName>
</protein>
<keyword evidence="6" id="KW-0472">Membrane</keyword>
<comment type="similarity">
    <text evidence="2">Belongs to the outer membrane factor (OMF) (TC 1.B.17) family.</text>
</comment>
<dbReference type="PANTHER" id="PTHR30026">
    <property type="entry name" value="OUTER MEMBRANE PROTEIN TOLC"/>
    <property type="match status" value="1"/>
</dbReference>
<reference evidence="9 10" key="1">
    <citation type="journal article" date="2013" name="Antonie Van Leeuwenhoek">
        <title>Echinimonas agarilytica gen. nov., sp. nov., a new gammaproteobacterium isolated from the sea urchin Strongylocentrotus intermedius.</title>
        <authorList>
            <person name="Nedashkovskaya O.I."/>
            <person name="Stenkova A.M."/>
            <person name="Zhukova N.V."/>
            <person name="Van Trappen S."/>
            <person name="Lee J.S."/>
            <person name="Kim S.B."/>
        </authorList>
    </citation>
    <scope>NUCLEOTIDE SEQUENCE [LARGE SCALE GENOMIC DNA]</scope>
    <source>
        <strain evidence="9 10">KMM 6351</strain>
    </source>
</reference>
<dbReference type="GO" id="GO:0015562">
    <property type="term" value="F:efflux transmembrane transporter activity"/>
    <property type="evidence" value="ECO:0007669"/>
    <property type="project" value="InterPro"/>
</dbReference>
<dbReference type="InterPro" id="IPR010130">
    <property type="entry name" value="T1SS_OMP_TolC"/>
</dbReference>
<evidence type="ECO:0000256" key="8">
    <source>
        <dbReference type="SAM" id="SignalP"/>
    </source>
</evidence>
<dbReference type="NCBIfam" id="TIGR01844">
    <property type="entry name" value="type_I_sec_TolC"/>
    <property type="match status" value="1"/>
</dbReference>
<evidence type="ECO:0000256" key="4">
    <source>
        <dbReference type="ARBA" id="ARBA00022452"/>
    </source>
</evidence>
<keyword evidence="7" id="KW-0998">Cell outer membrane</keyword>
<keyword evidence="8" id="KW-0732">Signal</keyword>
<sequence>MTHKLRALTIGLGLAIASTSSFADDLYQIYQKALEKDPVLLQSLAAKKSAMEAVSVSRAPLLPQISLTADYSALSSNRDIREQDNGGAQVGLNQSIYDRSNWVGLDRAEKVASQAGTAYEAELQGLMLRVSDAYFAVLSAMDQVEFAQATKRAIARQLEQTKQRFAVGLTAITDVHEAQAEYDQSVADEIVALNTLDNSYEGLREITGMYHKDLNVLNTERFSPVQPEPTQSDAWQTMASEKNLQVIAQQLGVDIARQDIDLASSGHWPTFSLFAQMNFSDTDYDNIDNKSSYTDNVIGVQMNLPIYTGGATSARTAVARANFVNASEKLNETYRAAMRDVINSYNDVNATISAVKAFEQTVISRESSLQATEAGFEVGTRTIVDVLDSTRNLYDARSRLSDARYSYILAVLNLKLAAGTLSESDIQLVNNGLTRPQQPTN</sequence>
<dbReference type="InterPro" id="IPR051906">
    <property type="entry name" value="TolC-like"/>
</dbReference>
<dbReference type="PANTHER" id="PTHR30026:SF20">
    <property type="entry name" value="OUTER MEMBRANE PROTEIN TOLC"/>
    <property type="match status" value="1"/>
</dbReference>
<evidence type="ECO:0000313" key="10">
    <source>
        <dbReference type="Proteomes" id="UP001165393"/>
    </source>
</evidence>
<evidence type="ECO:0000256" key="6">
    <source>
        <dbReference type="ARBA" id="ARBA00023136"/>
    </source>
</evidence>
<dbReference type="Gene3D" id="1.20.1600.10">
    <property type="entry name" value="Outer membrane efflux proteins (OEP)"/>
    <property type="match status" value="1"/>
</dbReference>
<feature type="chain" id="PRO_5041309417" evidence="8">
    <location>
        <begin position="24"/>
        <end position="441"/>
    </location>
</feature>
<accession>A0AA41W7L0</accession>
<dbReference type="AlphaFoldDB" id="A0AA41W7L0"/>
<gene>
    <name evidence="9" type="primary">tolC</name>
    <name evidence="9" type="ORF">NAF29_12005</name>
</gene>
<dbReference type="RefSeq" id="WP_251261824.1">
    <property type="nucleotide sequence ID" value="NZ_JAMQGP010000006.1"/>
</dbReference>
<dbReference type="GO" id="GO:0009279">
    <property type="term" value="C:cell outer membrane"/>
    <property type="evidence" value="ECO:0007669"/>
    <property type="project" value="UniProtKB-SubCell"/>
</dbReference>
<evidence type="ECO:0000256" key="7">
    <source>
        <dbReference type="ARBA" id="ARBA00023237"/>
    </source>
</evidence>
<comment type="subcellular location">
    <subcellularLocation>
        <location evidence="1">Cell outer membrane</location>
    </subcellularLocation>
</comment>
<dbReference type="NCBIfam" id="NF007002">
    <property type="entry name" value="PRK09465.1"/>
    <property type="match status" value="1"/>
</dbReference>
<feature type="signal peptide" evidence="8">
    <location>
        <begin position="1"/>
        <end position="23"/>
    </location>
</feature>
<dbReference type="Proteomes" id="UP001165393">
    <property type="component" value="Unassembled WGS sequence"/>
</dbReference>
<dbReference type="GO" id="GO:0015288">
    <property type="term" value="F:porin activity"/>
    <property type="evidence" value="ECO:0007669"/>
    <property type="project" value="TreeGrafter"/>
</dbReference>
<keyword evidence="5" id="KW-0812">Transmembrane</keyword>